<feature type="domain" description="LCCL" evidence="3">
    <location>
        <begin position="210"/>
        <end position="270"/>
    </location>
</feature>
<gene>
    <name evidence="4" type="ORF">AYO21_07058</name>
</gene>
<dbReference type="AlphaFoldDB" id="A0A177F328"/>
<protein>
    <recommendedName>
        <fullName evidence="3">LCCL domain-containing protein</fullName>
    </recommendedName>
</protein>
<dbReference type="Pfam" id="PF03815">
    <property type="entry name" value="LCCL"/>
    <property type="match status" value="1"/>
</dbReference>
<evidence type="ECO:0000313" key="4">
    <source>
        <dbReference type="EMBL" id="OAG38705.1"/>
    </source>
</evidence>
<dbReference type="PANTHER" id="PTHR31331">
    <property type="entry name" value="LCCL DOMAIN PROTEIN (AFU_ORTHOLOGUE AFUA_5G08630)"/>
    <property type="match status" value="1"/>
</dbReference>
<dbReference type="SMART" id="SM00603">
    <property type="entry name" value="LCCL"/>
    <property type="match status" value="1"/>
</dbReference>
<feature type="transmembrane region" description="Helical" evidence="2">
    <location>
        <begin position="116"/>
        <end position="134"/>
    </location>
</feature>
<dbReference type="PANTHER" id="PTHR31331:SF8">
    <property type="entry name" value="LCCL DOMAIN PROTEIN (AFU_ORTHOLOGUE AFUA_5G02970)"/>
    <property type="match status" value="1"/>
</dbReference>
<dbReference type="InterPro" id="IPR004043">
    <property type="entry name" value="LCCL"/>
</dbReference>
<feature type="transmembrane region" description="Helical" evidence="2">
    <location>
        <begin position="388"/>
        <end position="409"/>
    </location>
</feature>
<feature type="transmembrane region" description="Helical" evidence="2">
    <location>
        <begin position="320"/>
        <end position="337"/>
    </location>
</feature>
<feature type="transmembrane region" description="Helical" evidence="2">
    <location>
        <begin position="421"/>
        <end position="441"/>
    </location>
</feature>
<organism evidence="4 5">
    <name type="scientific">Fonsecaea monophora</name>
    <dbReference type="NCBI Taxonomy" id="254056"/>
    <lineage>
        <taxon>Eukaryota</taxon>
        <taxon>Fungi</taxon>
        <taxon>Dikarya</taxon>
        <taxon>Ascomycota</taxon>
        <taxon>Pezizomycotina</taxon>
        <taxon>Eurotiomycetes</taxon>
        <taxon>Chaetothyriomycetidae</taxon>
        <taxon>Chaetothyriales</taxon>
        <taxon>Herpotrichiellaceae</taxon>
        <taxon>Fonsecaea</taxon>
    </lineage>
</organism>
<dbReference type="GeneID" id="34602214"/>
<reference evidence="4 5" key="1">
    <citation type="submission" date="2016-03" db="EMBL/GenBank/DDBJ databases">
        <title>Draft genome sequence of the Fonsecaea monophora CBS 269.37.</title>
        <authorList>
            <person name="Bombassaro A."/>
            <person name="Vinicius W.A."/>
            <person name="De Hoog S."/>
            <person name="Sun J."/>
            <person name="Souza E.M."/>
            <person name="Raittz R.T."/>
            <person name="Costa F."/>
            <person name="Leao A.C."/>
            <person name="Tadra-Sfeir M.Z."/>
            <person name="Baura V."/>
            <person name="Balsanelli E."/>
            <person name="Pedrosa F.O."/>
            <person name="Moreno L.F."/>
            <person name="Steffens M.B."/>
            <person name="Xi L."/>
            <person name="Bocca A.L."/>
            <person name="Felipe M.S."/>
            <person name="Teixeira M."/>
            <person name="Telles Filho F.Q."/>
            <person name="Azevedo C.M."/>
            <person name="Gomes R."/>
            <person name="Vicente V.A."/>
        </authorList>
    </citation>
    <scope>NUCLEOTIDE SEQUENCE [LARGE SCALE GENOMIC DNA]</scope>
    <source>
        <strain evidence="4 5">CBS 269.37</strain>
    </source>
</reference>
<dbReference type="OrthoDB" id="441660at2759"/>
<comment type="caution">
    <text evidence="4">The sequence shown here is derived from an EMBL/GenBank/DDBJ whole genome shotgun (WGS) entry which is preliminary data.</text>
</comment>
<dbReference type="RefSeq" id="XP_022510657.1">
    <property type="nucleotide sequence ID" value="XM_022657015.1"/>
</dbReference>
<keyword evidence="2" id="KW-1133">Transmembrane helix</keyword>
<evidence type="ECO:0000259" key="3">
    <source>
        <dbReference type="PROSITE" id="PS50820"/>
    </source>
</evidence>
<feature type="transmembrane region" description="Helical" evidence="2">
    <location>
        <begin position="453"/>
        <end position="473"/>
    </location>
</feature>
<keyword evidence="2" id="KW-0472">Membrane</keyword>
<name>A0A177F328_9EURO</name>
<evidence type="ECO:0000313" key="5">
    <source>
        <dbReference type="Proteomes" id="UP000077002"/>
    </source>
</evidence>
<dbReference type="Proteomes" id="UP000077002">
    <property type="component" value="Unassembled WGS sequence"/>
</dbReference>
<accession>A0A177F328</accession>
<dbReference type="PROSITE" id="PS50820">
    <property type="entry name" value="LCCL"/>
    <property type="match status" value="1"/>
</dbReference>
<feature type="region of interest" description="Disordered" evidence="1">
    <location>
        <begin position="647"/>
        <end position="674"/>
    </location>
</feature>
<feature type="region of interest" description="Disordered" evidence="1">
    <location>
        <begin position="1"/>
        <end position="22"/>
    </location>
</feature>
<proteinExistence type="predicted"/>
<keyword evidence="5" id="KW-1185">Reference proteome</keyword>
<dbReference type="Gene3D" id="2.170.130.20">
    <property type="entry name" value="LCCL-like domain"/>
    <property type="match status" value="1"/>
</dbReference>
<dbReference type="EMBL" id="LVKK01000052">
    <property type="protein sequence ID" value="OAG38705.1"/>
    <property type="molecule type" value="Genomic_DNA"/>
</dbReference>
<evidence type="ECO:0000256" key="1">
    <source>
        <dbReference type="SAM" id="MobiDB-lite"/>
    </source>
</evidence>
<feature type="transmembrane region" description="Helical" evidence="2">
    <location>
        <begin position="357"/>
        <end position="376"/>
    </location>
</feature>
<feature type="transmembrane region" description="Helical" evidence="2">
    <location>
        <begin position="493"/>
        <end position="513"/>
    </location>
</feature>
<keyword evidence="2" id="KW-0812">Transmembrane</keyword>
<evidence type="ECO:0000256" key="2">
    <source>
        <dbReference type="SAM" id="Phobius"/>
    </source>
</evidence>
<dbReference type="InterPro" id="IPR036609">
    <property type="entry name" value="LCCL_sf"/>
</dbReference>
<dbReference type="SUPFAM" id="SSF69848">
    <property type="entry name" value="LCCL domain"/>
    <property type="match status" value="1"/>
</dbReference>
<dbReference type="InterPro" id="IPR051957">
    <property type="entry name" value="CRISP-LCCL_domain"/>
</dbReference>
<sequence length="700" mass="77087">MVGYRDNADDPASETLPLSDGETALGARSPELHVQSTPDSPSSTALPIPVWLRESANSFKYKWVPLPLRKAGRAIVTWVKGPVPPRVLKIEPIYPKIQQAPIRLLDRYAPKKKHRVILLMALYVCWFLTWSLMLKNHSTSGFIKGYGKPSNLWCGASFWNEGNGCGLNGNMCRPFSSAHLTFRCPANCKGTHLLEEHIVGNQSLRYQGLVVGGPKPDEPESMPVYRADSFICQAAIHAGIVTEASGGCGVATLIGSHTNFPSTKANGIESTSFLGTFPRSFTFQRLSAAQATCPTDSRWPLFVVTAVALVVLSIFTTSPAVFFFSTFVVMFLHVGLVSDPPNTANVYEAISKLVERLLPASFIAVILYRVAALPLLRDLTAQIEKTVLYLGFCFIGALNNYTFAPLIPIERLTPRDLAQPGAPFALALIVTIILAIVISQIHFIRISGNMPKYLAIYGAMALTLIIFLLLPNLRLRIHHYILAMVFMPGTFTQTRACLAYQGLLLGLFINGIARWGFASIIQTPAALGEANGGGGSGSPGSWWGAKSPNVTAVVAPDISNITFNWGPLPKDSGVDGVSILINDVERWRGYTDEELYWDPEGVTLKRRHERGDTDDSLEPEFFRFAWMSGSETGLYSRVGLWDEHGQWHGPEEGTTRNMGVGDEEDDEVRNYGGPFDFVDEAEEQRLHEVAEQQQQQQQEL</sequence>